<dbReference type="Proteomes" id="UP000298468">
    <property type="component" value="Unassembled WGS sequence"/>
</dbReference>
<evidence type="ECO:0000256" key="8">
    <source>
        <dbReference type="SAM" id="Phobius"/>
    </source>
</evidence>
<keyword evidence="3" id="KW-1003">Cell membrane</keyword>
<dbReference type="SUPFAM" id="SSF103481">
    <property type="entry name" value="Multidrug resistance efflux transporter EmrE"/>
    <property type="match status" value="1"/>
</dbReference>
<evidence type="ECO:0000313" key="9">
    <source>
        <dbReference type="EMBL" id="TFD83537.1"/>
    </source>
</evidence>
<gene>
    <name evidence="9" type="ORF">E3T61_21110</name>
</gene>
<evidence type="ECO:0000256" key="3">
    <source>
        <dbReference type="ARBA" id="ARBA00022475"/>
    </source>
</evidence>
<proteinExistence type="inferred from homology"/>
<organism evidence="9 10">
    <name type="scientific">Cryobacterium lactosi</name>
    <dbReference type="NCBI Taxonomy" id="1259202"/>
    <lineage>
        <taxon>Bacteria</taxon>
        <taxon>Bacillati</taxon>
        <taxon>Actinomycetota</taxon>
        <taxon>Actinomycetes</taxon>
        <taxon>Micrococcales</taxon>
        <taxon>Microbacteriaceae</taxon>
        <taxon>Cryobacterium</taxon>
    </lineage>
</organism>
<keyword evidence="5 8" id="KW-1133">Transmembrane helix</keyword>
<sequence length="105" mass="11205">MAYLLLIGAILFEVSGTISLRLAIDNRRWYTAVAIGYLVSFSMLGLALAQGMPIGIAYGIWAAAGVALTAILSRFLFKDPLTWLMSLGIILIIGGVLLIEIGAPH</sequence>
<evidence type="ECO:0000256" key="5">
    <source>
        <dbReference type="ARBA" id="ARBA00022989"/>
    </source>
</evidence>
<dbReference type="GO" id="GO:0022857">
    <property type="term" value="F:transmembrane transporter activity"/>
    <property type="evidence" value="ECO:0007669"/>
    <property type="project" value="InterPro"/>
</dbReference>
<dbReference type="Pfam" id="PF00893">
    <property type="entry name" value="Multi_Drug_Res"/>
    <property type="match status" value="1"/>
</dbReference>
<dbReference type="OrthoDB" id="3175079at2"/>
<dbReference type="InterPro" id="IPR000390">
    <property type="entry name" value="Small_drug/metabolite_transptr"/>
</dbReference>
<evidence type="ECO:0000256" key="2">
    <source>
        <dbReference type="ARBA" id="ARBA00022448"/>
    </source>
</evidence>
<dbReference type="InterPro" id="IPR045324">
    <property type="entry name" value="Small_multidrug_res"/>
</dbReference>
<dbReference type="RefSeq" id="WP_134642796.1">
    <property type="nucleotide sequence ID" value="NZ_SOHM01000049.1"/>
</dbReference>
<dbReference type="Gene3D" id="1.10.3730.20">
    <property type="match status" value="1"/>
</dbReference>
<keyword evidence="10" id="KW-1185">Reference proteome</keyword>
<evidence type="ECO:0000313" key="10">
    <source>
        <dbReference type="Proteomes" id="UP000298468"/>
    </source>
</evidence>
<feature type="transmembrane region" description="Helical" evidence="8">
    <location>
        <begin position="56"/>
        <end position="77"/>
    </location>
</feature>
<evidence type="ECO:0000256" key="7">
    <source>
        <dbReference type="RuleBase" id="RU003942"/>
    </source>
</evidence>
<feature type="transmembrane region" description="Helical" evidence="8">
    <location>
        <begin position="29"/>
        <end position="49"/>
    </location>
</feature>
<keyword evidence="6 8" id="KW-0472">Membrane</keyword>
<feature type="transmembrane region" description="Helical" evidence="8">
    <location>
        <begin position="83"/>
        <end position="103"/>
    </location>
</feature>
<comment type="similarity">
    <text evidence="7">Belongs to the drug/metabolite transporter (DMT) superfamily. Small multidrug resistance (SMR) (TC 2.A.7.1) family.</text>
</comment>
<dbReference type="PANTHER" id="PTHR30561:SF1">
    <property type="entry name" value="MULTIDRUG TRANSPORTER EMRE"/>
    <property type="match status" value="1"/>
</dbReference>
<evidence type="ECO:0000256" key="4">
    <source>
        <dbReference type="ARBA" id="ARBA00022692"/>
    </source>
</evidence>
<dbReference type="EMBL" id="SOHM01000049">
    <property type="protein sequence ID" value="TFD83537.1"/>
    <property type="molecule type" value="Genomic_DNA"/>
</dbReference>
<name>A0A4R9BFZ4_9MICO</name>
<dbReference type="GO" id="GO:0005886">
    <property type="term" value="C:plasma membrane"/>
    <property type="evidence" value="ECO:0007669"/>
    <property type="project" value="UniProtKB-SubCell"/>
</dbReference>
<dbReference type="AlphaFoldDB" id="A0A4R9BFZ4"/>
<reference evidence="9 10" key="1">
    <citation type="submission" date="2019-03" db="EMBL/GenBank/DDBJ databases">
        <title>Genomics of glacier-inhabiting Cryobacterium strains.</title>
        <authorList>
            <person name="Liu Q."/>
            <person name="Xin Y.-H."/>
        </authorList>
    </citation>
    <scope>NUCLEOTIDE SEQUENCE [LARGE SCALE GENOMIC DNA]</scope>
    <source>
        <strain evidence="9 10">Sr59</strain>
    </source>
</reference>
<accession>A0A4R9BFZ4</accession>
<dbReference type="PANTHER" id="PTHR30561">
    <property type="entry name" value="SMR FAMILY PROTON-DEPENDENT DRUG EFFLUX TRANSPORTER SUGE"/>
    <property type="match status" value="1"/>
</dbReference>
<comment type="caution">
    <text evidence="9">The sequence shown here is derived from an EMBL/GenBank/DDBJ whole genome shotgun (WGS) entry which is preliminary data.</text>
</comment>
<keyword evidence="2" id="KW-0813">Transport</keyword>
<comment type="subcellular location">
    <subcellularLocation>
        <location evidence="1 7">Cell membrane</location>
        <topology evidence="1 7">Multi-pass membrane protein</topology>
    </subcellularLocation>
</comment>
<keyword evidence="4 7" id="KW-0812">Transmembrane</keyword>
<evidence type="ECO:0000256" key="6">
    <source>
        <dbReference type="ARBA" id="ARBA00023136"/>
    </source>
</evidence>
<protein>
    <submittedName>
        <fullName evidence="9">QacE family quaternary ammonium compound efflux SMR transporter</fullName>
    </submittedName>
</protein>
<evidence type="ECO:0000256" key="1">
    <source>
        <dbReference type="ARBA" id="ARBA00004651"/>
    </source>
</evidence>
<dbReference type="InterPro" id="IPR037185">
    <property type="entry name" value="EmrE-like"/>
</dbReference>